<feature type="transmembrane region" description="Helical" evidence="5">
    <location>
        <begin position="136"/>
        <end position="157"/>
    </location>
</feature>
<dbReference type="GO" id="GO:0016020">
    <property type="term" value="C:membrane"/>
    <property type="evidence" value="ECO:0007669"/>
    <property type="project" value="UniProtKB-SubCell"/>
</dbReference>
<dbReference type="EMBL" id="CP138899">
    <property type="protein sequence ID" value="WPK27485.1"/>
    <property type="molecule type" value="Genomic_DNA"/>
</dbReference>
<organism evidence="7 8">
    <name type="scientific">Australozyma saopauloensis</name>
    <dbReference type="NCBI Taxonomy" id="291208"/>
    <lineage>
        <taxon>Eukaryota</taxon>
        <taxon>Fungi</taxon>
        <taxon>Dikarya</taxon>
        <taxon>Ascomycota</taxon>
        <taxon>Saccharomycotina</taxon>
        <taxon>Pichiomycetes</taxon>
        <taxon>Metschnikowiaceae</taxon>
        <taxon>Australozyma</taxon>
    </lineage>
</organism>
<evidence type="ECO:0000256" key="4">
    <source>
        <dbReference type="ARBA" id="ARBA00023136"/>
    </source>
</evidence>
<evidence type="ECO:0000256" key="5">
    <source>
        <dbReference type="SAM" id="Phobius"/>
    </source>
</evidence>
<name>A0AAX4HG03_9ASCO</name>
<sequence length="164" mass="17915">MSTNVKNAVNFLLFSVALGGGLVHSYVVSPIAFKHLPLEHFSNLQNKVFPHYFLGQALIPVVLSLTTPLPLRVAGPVLAASGIAGALNLMWVLPVCKDAKDKKKKLEAEKLHEQIVDGKPVPTDEYRALSKRFGMYHGISSLLNLVSLLSLVVYGVYLGRIVRV</sequence>
<feature type="transmembrane region" description="Helical" evidence="5">
    <location>
        <begin position="12"/>
        <end position="33"/>
    </location>
</feature>
<dbReference type="InterPro" id="IPR053009">
    <property type="entry name" value="Xanthocillin_Biosynth-Assoc"/>
</dbReference>
<keyword evidence="8" id="KW-1185">Reference proteome</keyword>
<keyword evidence="2 5" id="KW-0812">Transmembrane</keyword>
<protein>
    <recommendedName>
        <fullName evidence="6">TMEM205-like domain-containing protein</fullName>
    </recommendedName>
</protein>
<dbReference type="KEGG" id="asau:88175934"/>
<dbReference type="Proteomes" id="UP001338582">
    <property type="component" value="Chromosome 6"/>
</dbReference>
<feature type="domain" description="TMEM205-like" evidence="6">
    <location>
        <begin position="12"/>
        <end position="104"/>
    </location>
</feature>
<dbReference type="AlphaFoldDB" id="A0AAX4HG03"/>
<dbReference type="Pfam" id="PF13664">
    <property type="entry name" value="DUF4149"/>
    <property type="match status" value="1"/>
</dbReference>
<keyword evidence="4 5" id="KW-0472">Membrane</keyword>
<evidence type="ECO:0000313" key="8">
    <source>
        <dbReference type="Proteomes" id="UP001338582"/>
    </source>
</evidence>
<reference evidence="7 8" key="1">
    <citation type="submission" date="2023-10" db="EMBL/GenBank/DDBJ databases">
        <title>Draft Genome Sequence of Candida saopaulonensis from a very Premature Infant with Sepsis.</title>
        <authorList>
            <person name="Ning Y."/>
            <person name="Dai R."/>
            <person name="Xiao M."/>
            <person name="Xu Y."/>
            <person name="Yan Q."/>
            <person name="Zhang L."/>
        </authorList>
    </citation>
    <scope>NUCLEOTIDE SEQUENCE [LARGE SCALE GENOMIC DNA]</scope>
    <source>
        <strain evidence="7 8">19XY460</strain>
    </source>
</reference>
<dbReference type="RefSeq" id="XP_062879863.1">
    <property type="nucleotide sequence ID" value="XM_063023793.1"/>
</dbReference>
<evidence type="ECO:0000256" key="2">
    <source>
        <dbReference type="ARBA" id="ARBA00022692"/>
    </source>
</evidence>
<dbReference type="InterPro" id="IPR025423">
    <property type="entry name" value="TMEM205-like"/>
</dbReference>
<gene>
    <name evidence="7" type="ORF">PUMCH_004874</name>
</gene>
<dbReference type="GeneID" id="88175934"/>
<comment type="subcellular location">
    <subcellularLocation>
        <location evidence="1">Membrane</location>
    </subcellularLocation>
</comment>
<dbReference type="PANTHER" id="PTHR23241:SF102">
    <property type="entry name" value="LD23009P"/>
    <property type="match status" value="1"/>
</dbReference>
<dbReference type="PANTHER" id="PTHR23241">
    <property type="entry name" value="LATE EMBRYOGENESIS ABUNDANT PLANTS LEA-RELATED"/>
    <property type="match status" value="1"/>
</dbReference>
<feature type="transmembrane region" description="Helical" evidence="5">
    <location>
        <begin position="77"/>
        <end position="96"/>
    </location>
</feature>
<evidence type="ECO:0000259" key="6">
    <source>
        <dbReference type="Pfam" id="PF13664"/>
    </source>
</evidence>
<evidence type="ECO:0000313" key="7">
    <source>
        <dbReference type="EMBL" id="WPK27485.1"/>
    </source>
</evidence>
<accession>A0AAX4HG03</accession>
<evidence type="ECO:0000256" key="3">
    <source>
        <dbReference type="ARBA" id="ARBA00022989"/>
    </source>
</evidence>
<evidence type="ECO:0000256" key="1">
    <source>
        <dbReference type="ARBA" id="ARBA00004370"/>
    </source>
</evidence>
<keyword evidence="3 5" id="KW-1133">Transmembrane helix</keyword>
<proteinExistence type="predicted"/>